<keyword evidence="3" id="KW-1185">Reference proteome</keyword>
<name>A0A172UST3_9MYCO</name>
<proteinExistence type="predicted"/>
<dbReference type="PANTHER" id="PTHR33840:SF1">
    <property type="entry name" value="TLE1 PHOSPHOLIPASE DOMAIN-CONTAINING PROTEIN"/>
    <property type="match status" value="1"/>
</dbReference>
<dbReference type="EMBL" id="CP015596">
    <property type="protein sequence ID" value="ANE82209.1"/>
    <property type="molecule type" value="Genomic_DNA"/>
</dbReference>
<dbReference type="RefSeq" id="WP_068000682.1">
    <property type="nucleotide sequence ID" value="NZ_CP015596.1"/>
</dbReference>
<evidence type="ECO:0000313" key="3">
    <source>
        <dbReference type="Proteomes" id="UP000077143"/>
    </source>
</evidence>
<organism evidence="2 3">
    <name type="scientific">Mycobacterium adipatum</name>
    <dbReference type="NCBI Taxonomy" id="1682113"/>
    <lineage>
        <taxon>Bacteria</taxon>
        <taxon>Bacillati</taxon>
        <taxon>Actinomycetota</taxon>
        <taxon>Actinomycetes</taxon>
        <taxon>Mycobacteriales</taxon>
        <taxon>Mycobacteriaceae</taxon>
        <taxon>Mycobacterium</taxon>
    </lineage>
</organism>
<feature type="domain" description="T6SS Phospholipase effector Tle1-like catalytic" evidence="1">
    <location>
        <begin position="43"/>
        <end position="185"/>
    </location>
</feature>
<sequence>MTNIVLCFDHSGESNATALFRRVDQAGQVGWRQYTNSRPEEARASVAAAYSHLVDHWQPGDDVFVFGAGSGAACAQALARLLGTIGVLDGELRSYMLATYALPRTARTAQEWRHVTEVAAGLAEHDDITLPVRFLGLWDATRIRGTAGPVNVAAGRHAVAIDGAPNLQRVDGVDEVWFRGSHRDIVASPLTLDWMLDGAEQAGLRLDRTPSAHVEAESSALNVGLRRVPQGAAVHASVQMYVRAHPRYWRRLPAQVEWADLDWLDRGERLFAGTDSVPVRPRALATAS</sequence>
<protein>
    <recommendedName>
        <fullName evidence="1">T6SS Phospholipase effector Tle1-like catalytic domain-containing protein</fullName>
    </recommendedName>
</protein>
<dbReference type="AlphaFoldDB" id="A0A172UST3"/>
<dbReference type="PANTHER" id="PTHR33840">
    <property type="match status" value="1"/>
</dbReference>
<gene>
    <name evidence="2" type="ORF">A7U43_25775</name>
</gene>
<accession>A0A172UST3</accession>
<dbReference type="STRING" id="1682113.A7U43_25775"/>
<dbReference type="Proteomes" id="UP000077143">
    <property type="component" value="Chromosome"/>
</dbReference>
<dbReference type="InterPro" id="IPR018712">
    <property type="entry name" value="Tle1-like_cat"/>
</dbReference>
<evidence type="ECO:0000259" key="1">
    <source>
        <dbReference type="Pfam" id="PF09994"/>
    </source>
</evidence>
<dbReference type="Pfam" id="PF09994">
    <property type="entry name" value="T6SS_Tle1-like_cat"/>
    <property type="match status" value="1"/>
</dbReference>
<reference evidence="2 3" key="1">
    <citation type="submission" date="2016-05" db="EMBL/GenBank/DDBJ databases">
        <title>Complete genome sequence of a phthalic acid esters degrading Mycobacterium sp. YC-RL4.</title>
        <authorList>
            <person name="Ren L."/>
            <person name="Fan S."/>
            <person name="Ruth N."/>
            <person name="Jia Y."/>
            <person name="Wang J."/>
            <person name="Qiao C."/>
        </authorList>
    </citation>
    <scope>NUCLEOTIDE SEQUENCE [LARGE SCALE GENOMIC DNA]</scope>
    <source>
        <strain evidence="2 3">YC-RL4</strain>
    </source>
</reference>
<evidence type="ECO:0000313" key="2">
    <source>
        <dbReference type="EMBL" id="ANE82209.1"/>
    </source>
</evidence>
<dbReference type="KEGG" id="madi:A7U43_25775"/>